<reference evidence="2 3" key="1">
    <citation type="submission" date="2018-07" db="EMBL/GenBank/DDBJ databases">
        <title>Genomic Encyclopedia of Type Strains, Phase IV (KMG-IV): sequencing the most valuable type-strain genomes for metagenomic binning, comparative biology and taxonomic classification.</title>
        <authorList>
            <person name="Goeker M."/>
        </authorList>
    </citation>
    <scope>NUCLEOTIDE SEQUENCE [LARGE SCALE GENOMIC DNA]</scope>
    <source>
        <strain evidence="2 3">DSM 25281</strain>
    </source>
</reference>
<keyword evidence="3" id="KW-1185">Reference proteome</keyword>
<gene>
    <name evidence="2" type="ORF">DFR59_10227</name>
</gene>
<name>A0A370GTZ5_9BACI</name>
<organism evidence="2 3">
    <name type="scientific">Falsibacillus pallidus</name>
    <dbReference type="NCBI Taxonomy" id="493781"/>
    <lineage>
        <taxon>Bacteria</taxon>
        <taxon>Bacillati</taxon>
        <taxon>Bacillota</taxon>
        <taxon>Bacilli</taxon>
        <taxon>Bacillales</taxon>
        <taxon>Bacillaceae</taxon>
        <taxon>Falsibacillus</taxon>
    </lineage>
</organism>
<dbReference type="AlphaFoldDB" id="A0A370GTZ5"/>
<sequence length="50" mass="5344">MGCCSPGNRTIVNEEEEKLNDRGKDSIPIGIKIVSILIVIAVIAGLMVFS</sequence>
<feature type="transmembrane region" description="Helical" evidence="1">
    <location>
        <begin position="29"/>
        <end position="49"/>
    </location>
</feature>
<evidence type="ECO:0000313" key="2">
    <source>
        <dbReference type="EMBL" id="RDI45403.1"/>
    </source>
</evidence>
<keyword evidence="1" id="KW-1133">Transmembrane helix</keyword>
<comment type="caution">
    <text evidence="2">The sequence shown here is derived from an EMBL/GenBank/DDBJ whole genome shotgun (WGS) entry which is preliminary data.</text>
</comment>
<evidence type="ECO:0000256" key="1">
    <source>
        <dbReference type="SAM" id="Phobius"/>
    </source>
</evidence>
<keyword evidence="1" id="KW-0812">Transmembrane</keyword>
<keyword evidence="1" id="KW-0472">Membrane</keyword>
<proteinExistence type="predicted"/>
<dbReference type="Proteomes" id="UP000255326">
    <property type="component" value="Unassembled WGS sequence"/>
</dbReference>
<protein>
    <submittedName>
        <fullName evidence="2">Uncharacterized protein</fullName>
    </submittedName>
</protein>
<accession>A0A370GTZ5</accession>
<evidence type="ECO:0000313" key="3">
    <source>
        <dbReference type="Proteomes" id="UP000255326"/>
    </source>
</evidence>
<dbReference type="EMBL" id="QQAY01000002">
    <property type="protein sequence ID" value="RDI45403.1"/>
    <property type="molecule type" value="Genomic_DNA"/>
</dbReference>